<keyword evidence="12" id="KW-1185">Reference proteome</keyword>
<evidence type="ECO:0000256" key="6">
    <source>
        <dbReference type="ARBA" id="ARBA00022989"/>
    </source>
</evidence>
<dbReference type="eggNOG" id="COG1455">
    <property type="taxonomic scope" value="Bacteria"/>
</dbReference>
<dbReference type="InterPro" id="IPR051088">
    <property type="entry name" value="PTS_Sugar-EIIC/EIIB"/>
</dbReference>
<dbReference type="HOGENOM" id="CLU_029688_1_0_9"/>
<evidence type="ECO:0000256" key="5">
    <source>
        <dbReference type="ARBA" id="ARBA00022692"/>
    </source>
</evidence>
<dbReference type="EMBL" id="ACCR02000003">
    <property type="protein sequence ID" value="EFI84213.1"/>
    <property type="molecule type" value="Genomic_DNA"/>
</dbReference>
<dbReference type="Proteomes" id="UP000010119">
    <property type="component" value="Unassembled WGS sequence"/>
</dbReference>
<gene>
    <name evidence="11" type="primary">chbC</name>
    <name evidence="11" type="ORF">HMPREF0556_10766</name>
</gene>
<organism evidence="11 12">
    <name type="scientific">Listeria grayi DSM 20601</name>
    <dbReference type="NCBI Taxonomy" id="525367"/>
    <lineage>
        <taxon>Bacteria</taxon>
        <taxon>Bacillati</taxon>
        <taxon>Bacillota</taxon>
        <taxon>Bacilli</taxon>
        <taxon>Bacillales</taxon>
        <taxon>Listeriaceae</taxon>
        <taxon>Listeria</taxon>
    </lineage>
</organism>
<proteinExistence type="predicted"/>
<evidence type="ECO:0000256" key="2">
    <source>
        <dbReference type="ARBA" id="ARBA00022448"/>
    </source>
</evidence>
<dbReference type="Pfam" id="PF02378">
    <property type="entry name" value="PTS_EIIC"/>
    <property type="match status" value="1"/>
</dbReference>
<dbReference type="STRING" id="525367.HMPREF0556_10766"/>
<keyword evidence="4 8" id="KW-0762">Sugar transport</keyword>
<dbReference type="GO" id="GO:0005886">
    <property type="term" value="C:plasma membrane"/>
    <property type="evidence" value="ECO:0007669"/>
    <property type="project" value="UniProtKB-SubCell"/>
</dbReference>
<evidence type="ECO:0000259" key="10">
    <source>
        <dbReference type="PROSITE" id="PS51105"/>
    </source>
</evidence>
<protein>
    <recommendedName>
        <fullName evidence="8">Permease IIC component</fullName>
    </recommendedName>
</protein>
<evidence type="ECO:0000256" key="9">
    <source>
        <dbReference type="SAM" id="Phobius"/>
    </source>
</evidence>
<evidence type="ECO:0000256" key="1">
    <source>
        <dbReference type="ARBA" id="ARBA00004651"/>
    </source>
</evidence>
<feature type="transmembrane region" description="Helical" evidence="9">
    <location>
        <begin position="337"/>
        <end position="358"/>
    </location>
</feature>
<dbReference type="PROSITE" id="PS51105">
    <property type="entry name" value="PTS_EIIC_TYPE_3"/>
    <property type="match status" value="1"/>
</dbReference>
<name>D7UX05_LISGR</name>
<feature type="transmembrane region" description="Helical" evidence="9">
    <location>
        <begin position="167"/>
        <end position="191"/>
    </location>
</feature>
<keyword evidence="7 8" id="KW-0472">Membrane</keyword>
<keyword evidence="2 8" id="KW-0813">Transport</keyword>
<keyword evidence="3 8" id="KW-1003">Cell membrane</keyword>
<sequence>MKKEEFNVNGFMDFMQDKMIPPLTKIGNQRHLLAVRNGLVVTLPAIIAGSLFLIIGNIPIQAWLNFLKPYEGMINAAVIGSFGIISLLAAMGIGYELSKSYGLDAISGAALALMAFIITQLTNKFELATSGFDSSGLFTAIIAGIVTTEIYRFCIKRNWVIRLPQGVPPAVSNSFISLVPAVLILFLFWVIRVPLGFDVTVFIQHVFSPLLFALNSLPGILIYTLLVSLLWCAGVHGDMTLEGVSDPIFIQFITANALAYAHHQSLPYITASGFSSLFVNVGGTGATLTLVLLMLRSKSKTYRELGKVAFPGACFEINEPVIFGFPIIMNPIMMIPFIFIPLVLATLTYLLMAFGIVGRPVTLVPWTMPPIIGPLMATGWDWKAGVWSAIEIVIAIVCYAPFFKMAEKQMLEKEKSDQDIATQSVNA</sequence>
<evidence type="ECO:0000256" key="7">
    <source>
        <dbReference type="ARBA" id="ARBA00023136"/>
    </source>
</evidence>
<feature type="transmembrane region" description="Helical" evidence="9">
    <location>
        <begin position="384"/>
        <end position="403"/>
    </location>
</feature>
<feature type="transmembrane region" description="Helical" evidence="9">
    <location>
        <begin position="211"/>
        <end position="232"/>
    </location>
</feature>
<dbReference type="InterPro" id="IPR004501">
    <property type="entry name" value="PTS_EIIC_3"/>
</dbReference>
<feature type="transmembrane region" description="Helical" evidence="9">
    <location>
        <begin position="72"/>
        <end position="94"/>
    </location>
</feature>
<dbReference type="PIRSF" id="PIRSF006351">
    <property type="entry name" value="PTS_EIIC-Cellobiose"/>
    <property type="match status" value="1"/>
</dbReference>
<feature type="transmembrane region" description="Helical" evidence="9">
    <location>
        <begin position="39"/>
        <end position="60"/>
    </location>
</feature>
<accession>D7UX05</accession>
<feature type="transmembrane region" description="Helical" evidence="9">
    <location>
        <begin position="274"/>
        <end position="295"/>
    </location>
</feature>
<dbReference type="InterPro" id="IPR003352">
    <property type="entry name" value="PTS_EIIC"/>
</dbReference>
<dbReference type="GO" id="GO:0008982">
    <property type="term" value="F:protein-N(PI)-phosphohistidine-sugar phosphotransferase activity"/>
    <property type="evidence" value="ECO:0007669"/>
    <property type="project" value="UniProtKB-UniRule"/>
</dbReference>
<comment type="function">
    <text evidence="8">The phosphoenolpyruvate-dependent sugar phosphotransferase system (PTS), a major carbohydrate active -transport system, catalyzes the phosphorylation of incoming sugar substrates concomitant with their translocation across the cell membrane.</text>
</comment>
<reference evidence="11" key="1">
    <citation type="submission" date="2010-06" db="EMBL/GenBank/DDBJ databases">
        <authorList>
            <person name="Muzny D."/>
            <person name="Qin X."/>
            <person name="Buhay C."/>
            <person name="Dugan-Rocha S."/>
            <person name="Ding Y."/>
            <person name="Chen G."/>
            <person name="Hawes A."/>
            <person name="Holder M."/>
            <person name="Jhangiani S."/>
            <person name="Johnson A."/>
            <person name="Khan Z."/>
            <person name="Li Z."/>
            <person name="Liu W."/>
            <person name="Liu X."/>
            <person name="Perez L."/>
            <person name="Shen H."/>
            <person name="Wang Q."/>
            <person name="Watt J."/>
            <person name="Xi L."/>
            <person name="Xin Y."/>
            <person name="Zhou J."/>
            <person name="Deng J."/>
            <person name="Jiang H."/>
            <person name="Liu Y."/>
            <person name="Qu J."/>
            <person name="Song X.-Z."/>
            <person name="Zhang L."/>
            <person name="Villasana D."/>
            <person name="Johnson A."/>
            <person name="Liu J."/>
            <person name="Liyanage D."/>
            <person name="Lorensuhewa L."/>
            <person name="Robinson T."/>
            <person name="Song A."/>
            <person name="Song B.-B."/>
            <person name="Dinh H."/>
            <person name="Thornton R."/>
            <person name="Coyle M."/>
            <person name="Francisco L."/>
            <person name="Jackson L."/>
            <person name="Javaid M."/>
            <person name="Korchina V."/>
            <person name="Kovar C."/>
            <person name="Mata R."/>
            <person name="Mathew T."/>
            <person name="Ngo R."/>
            <person name="Nguyen L."/>
            <person name="Nguyen N."/>
            <person name="Okwuonu G."/>
            <person name="Ongeri F."/>
            <person name="Pham C."/>
            <person name="Simmons D."/>
            <person name="Wilczek-Boney K."/>
            <person name="Hale W."/>
            <person name="Jakkamsetti A."/>
            <person name="Pham P."/>
            <person name="Ruth R."/>
            <person name="San Lucas F."/>
            <person name="Warren J."/>
            <person name="Zhang J."/>
            <person name="Zhao Z."/>
            <person name="Zhou C."/>
            <person name="Zhu D."/>
            <person name="Lee S."/>
            <person name="Bess C."/>
            <person name="Blankenburg K."/>
            <person name="Forbes L."/>
            <person name="Fu Q."/>
            <person name="Gubbala S."/>
            <person name="Hirani K."/>
            <person name="Jayaseelan J.C."/>
            <person name="Lara F."/>
            <person name="Munidasa M."/>
            <person name="Palculict T."/>
            <person name="Patil S."/>
            <person name="Pu L.-L."/>
            <person name="Saada N."/>
            <person name="Tang L."/>
            <person name="Weissenberger G."/>
            <person name="Zhu Y."/>
            <person name="Hemphill L."/>
            <person name="Shang Y."/>
            <person name="Youmans B."/>
            <person name="Ayvaz T."/>
            <person name="Ross M."/>
            <person name="Santibanez J."/>
            <person name="Aqrawi P."/>
            <person name="Gross S."/>
            <person name="Joshi V."/>
            <person name="Fowler G."/>
            <person name="Nazareth L."/>
            <person name="Reid J."/>
            <person name="Worley K."/>
            <person name="Petrosino J."/>
            <person name="Highlander S."/>
            <person name="Gibbs R."/>
        </authorList>
    </citation>
    <scope>NUCLEOTIDE SEQUENCE [LARGE SCALE GENOMIC DNA]</scope>
    <source>
        <strain evidence="11">DSM 20601</strain>
    </source>
</reference>
<evidence type="ECO:0000256" key="8">
    <source>
        <dbReference type="PIRNR" id="PIRNR006351"/>
    </source>
</evidence>
<dbReference type="NCBIfam" id="TIGR00410">
    <property type="entry name" value="lacE"/>
    <property type="match status" value="1"/>
</dbReference>
<evidence type="ECO:0000256" key="3">
    <source>
        <dbReference type="ARBA" id="ARBA00022475"/>
    </source>
</evidence>
<dbReference type="InterPro" id="IPR004796">
    <property type="entry name" value="PTS_IIC_cello"/>
</dbReference>
<feature type="domain" description="PTS EIIC type-3" evidence="10">
    <location>
        <begin position="15"/>
        <end position="402"/>
    </location>
</feature>
<feature type="transmembrane region" description="Helical" evidence="9">
    <location>
        <begin position="101"/>
        <end position="122"/>
    </location>
</feature>
<dbReference type="AlphaFoldDB" id="D7UX05"/>
<keyword evidence="5 9" id="KW-0812">Transmembrane</keyword>
<feature type="transmembrane region" description="Helical" evidence="9">
    <location>
        <begin position="134"/>
        <end position="155"/>
    </location>
</feature>
<dbReference type="PANTHER" id="PTHR33989">
    <property type="match status" value="1"/>
</dbReference>
<comment type="caution">
    <text evidence="11">The sequence shown here is derived from an EMBL/GenBank/DDBJ whole genome shotgun (WGS) entry which is preliminary data.</text>
</comment>
<evidence type="ECO:0000313" key="11">
    <source>
        <dbReference type="EMBL" id="EFI84213.1"/>
    </source>
</evidence>
<comment type="subcellular location">
    <subcellularLocation>
        <location evidence="1">Cell membrane</location>
        <topology evidence="1">Multi-pass membrane protein</topology>
    </subcellularLocation>
</comment>
<evidence type="ECO:0000256" key="4">
    <source>
        <dbReference type="ARBA" id="ARBA00022597"/>
    </source>
</evidence>
<feature type="transmembrane region" description="Helical" evidence="9">
    <location>
        <begin position="244"/>
        <end position="262"/>
    </location>
</feature>
<dbReference type="GO" id="GO:1901264">
    <property type="term" value="P:carbohydrate derivative transport"/>
    <property type="evidence" value="ECO:0007669"/>
    <property type="project" value="TreeGrafter"/>
</dbReference>
<evidence type="ECO:0000313" key="12">
    <source>
        <dbReference type="Proteomes" id="UP000010119"/>
    </source>
</evidence>
<dbReference type="GO" id="GO:0009401">
    <property type="term" value="P:phosphoenolpyruvate-dependent sugar phosphotransferase system"/>
    <property type="evidence" value="ECO:0007669"/>
    <property type="project" value="InterPro"/>
</dbReference>
<dbReference type="PANTHER" id="PTHR33989:SF4">
    <property type="entry name" value="PTS SYSTEM N,N'-DIACETYLCHITOBIOSE-SPECIFIC EIIC COMPONENT"/>
    <property type="match status" value="1"/>
</dbReference>
<keyword evidence="6 9" id="KW-1133">Transmembrane helix</keyword>